<feature type="transmembrane region" description="Helical" evidence="1">
    <location>
        <begin position="36"/>
        <end position="56"/>
    </location>
</feature>
<protein>
    <submittedName>
        <fullName evidence="2">Uncharacterized protein</fullName>
    </submittedName>
</protein>
<gene>
    <name evidence="2" type="ORF">HD556DRAFT_1369997</name>
</gene>
<keyword evidence="1" id="KW-0472">Membrane</keyword>
<reference evidence="2" key="1">
    <citation type="journal article" date="2020" name="New Phytol.">
        <title>Comparative genomics reveals dynamic genome evolution in host specialist ectomycorrhizal fungi.</title>
        <authorList>
            <person name="Lofgren L.A."/>
            <person name="Nguyen N.H."/>
            <person name="Vilgalys R."/>
            <person name="Ruytinx J."/>
            <person name="Liao H.L."/>
            <person name="Branco S."/>
            <person name="Kuo A."/>
            <person name="LaButti K."/>
            <person name="Lipzen A."/>
            <person name="Andreopoulos W."/>
            <person name="Pangilinan J."/>
            <person name="Riley R."/>
            <person name="Hundley H."/>
            <person name="Na H."/>
            <person name="Barry K."/>
            <person name="Grigoriev I.V."/>
            <person name="Stajich J.E."/>
            <person name="Kennedy P.G."/>
        </authorList>
    </citation>
    <scope>NUCLEOTIDE SEQUENCE</scope>
    <source>
        <strain evidence="2">S12</strain>
    </source>
</reference>
<keyword evidence="1" id="KW-0812">Transmembrane</keyword>
<keyword evidence="1" id="KW-1133">Transmembrane helix</keyword>
<dbReference type="RefSeq" id="XP_041160560.1">
    <property type="nucleotide sequence ID" value="XM_041302910.1"/>
</dbReference>
<evidence type="ECO:0000256" key="1">
    <source>
        <dbReference type="SAM" id="Phobius"/>
    </source>
</evidence>
<comment type="caution">
    <text evidence="2">The sequence shown here is derived from an EMBL/GenBank/DDBJ whole genome shotgun (WGS) entry which is preliminary data.</text>
</comment>
<evidence type="ECO:0000313" key="2">
    <source>
        <dbReference type="EMBL" id="KAG1794393.1"/>
    </source>
</evidence>
<dbReference type="GeneID" id="64596674"/>
<dbReference type="Proteomes" id="UP000719766">
    <property type="component" value="Unassembled WGS sequence"/>
</dbReference>
<dbReference type="OrthoDB" id="2662484at2759"/>
<sequence>MVFGLVLLSTDLTYLGLLQSALVGNSQFLTLCGHIYTALAPLTGLVLSLTHGFFYGL</sequence>
<organism evidence="2 3">
    <name type="scientific">Suillus plorans</name>
    <dbReference type="NCBI Taxonomy" id="116603"/>
    <lineage>
        <taxon>Eukaryota</taxon>
        <taxon>Fungi</taxon>
        <taxon>Dikarya</taxon>
        <taxon>Basidiomycota</taxon>
        <taxon>Agaricomycotina</taxon>
        <taxon>Agaricomycetes</taxon>
        <taxon>Agaricomycetidae</taxon>
        <taxon>Boletales</taxon>
        <taxon>Suillineae</taxon>
        <taxon>Suillaceae</taxon>
        <taxon>Suillus</taxon>
    </lineage>
</organism>
<accession>A0A9P7AQF3</accession>
<proteinExistence type="predicted"/>
<evidence type="ECO:0000313" key="3">
    <source>
        <dbReference type="Proteomes" id="UP000719766"/>
    </source>
</evidence>
<dbReference type="EMBL" id="JABBWE010000026">
    <property type="protein sequence ID" value="KAG1794393.1"/>
    <property type="molecule type" value="Genomic_DNA"/>
</dbReference>
<name>A0A9P7AQF3_9AGAM</name>
<dbReference type="AlphaFoldDB" id="A0A9P7AQF3"/>
<keyword evidence="3" id="KW-1185">Reference proteome</keyword>